<dbReference type="InterPro" id="IPR012000">
    <property type="entry name" value="Thiamin_PyroP_enz_cen_dom"/>
</dbReference>
<accession>A0A1I1EJX8</accession>
<dbReference type="InterPro" id="IPR012001">
    <property type="entry name" value="Thiamin_PyroP_enz_TPP-bd_dom"/>
</dbReference>
<evidence type="ECO:0000259" key="6">
    <source>
        <dbReference type="Pfam" id="PF02776"/>
    </source>
</evidence>
<dbReference type="Gene3D" id="3.40.50.1220">
    <property type="entry name" value="TPP-binding domain"/>
    <property type="match status" value="1"/>
</dbReference>
<reference evidence="8" key="1">
    <citation type="submission" date="2016-10" db="EMBL/GenBank/DDBJ databases">
        <authorList>
            <person name="Varghese N."/>
            <person name="Submissions S."/>
        </authorList>
    </citation>
    <scope>NUCLEOTIDE SEQUENCE [LARGE SCALE GENOMIC DNA]</scope>
    <source>
        <strain evidence="8">ATCC 43811</strain>
    </source>
</reference>
<dbReference type="InterPro" id="IPR029035">
    <property type="entry name" value="DHS-like_NAD/FAD-binding_dom"/>
</dbReference>
<dbReference type="AlphaFoldDB" id="A0A1I1EJX8"/>
<dbReference type="GO" id="GO:0009099">
    <property type="term" value="P:L-valine biosynthetic process"/>
    <property type="evidence" value="ECO:0007669"/>
    <property type="project" value="TreeGrafter"/>
</dbReference>
<comment type="similarity">
    <text evidence="1 3">Belongs to the TPP enzyme family.</text>
</comment>
<keyword evidence="2 3" id="KW-0786">Thiamine pyrophosphate</keyword>
<dbReference type="GO" id="GO:0003984">
    <property type="term" value="F:acetolactate synthase activity"/>
    <property type="evidence" value="ECO:0007669"/>
    <property type="project" value="TreeGrafter"/>
</dbReference>
<dbReference type="GO" id="GO:0005948">
    <property type="term" value="C:acetolactate synthase complex"/>
    <property type="evidence" value="ECO:0007669"/>
    <property type="project" value="TreeGrafter"/>
</dbReference>
<evidence type="ECO:0000256" key="3">
    <source>
        <dbReference type="RuleBase" id="RU362132"/>
    </source>
</evidence>
<evidence type="ECO:0000313" key="7">
    <source>
        <dbReference type="EMBL" id="SFB85203.1"/>
    </source>
</evidence>
<dbReference type="GO" id="GO:0050660">
    <property type="term" value="F:flavin adenine dinucleotide binding"/>
    <property type="evidence" value="ECO:0007669"/>
    <property type="project" value="TreeGrafter"/>
</dbReference>
<dbReference type="CDD" id="cd07035">
    <property type="entry name" value="TPP_PYR_POX_like"/>
    <property type="match status" value="1"/>
</dbReference>
<sequence>MIKVSDYIAQRLKQKYNINNIFLISGGGSMHLNDSFGRAIPYTTAHNEQALAFMAEGYARINQELAVVNITTGPGGLNCLNGVFGQWTDSVPVLYISGQVKLETTVYSCPHLNLRQLGDQETNIIKIVQPLTKYAALVDDPLLIGYHLDQAIYYATTGRKGPVWLDIPLNIQSAMIDENLLKPFIPPQNNNYNFKIDDILVQLQKAEKPLIIAGHGIHLSRQESSFLQLLNKMKIPVVTTFNGMGLLPDNHPNFAGRIGTLGQRAGNFTLQNADLILCLGTRNNIRQVSYNYENYAKNAYKIVVDIDSAELEKPTIIPDLKIQADLSQFLSLIAEKTPIIERPKWLAFCKNLQDKYHPSINPEYQHSNNQINPYGFTMEMLGLLDKDAIIVSANATASLTLFQAANFHSEQRVLCNSGNASMGYGLPAAIGACLSGKGRQIICLEGDGSIMMNIQELQTIKHYDLPIKIFIINNNGYISIKQTQNNFFKGNMTGVSEKSGVGIPEFNKIGEAFNIFSIRISDPQNLKSQLTDFLNIKGPALCEIITNDDYIFTPKLLAKKLEDGTMISPSLEDMFPFLDKKEWESNIFNKIKI</sequence>
<dbReference type="Pfam" id="PF02776">
    <property type="entry name" value="TPP_enzyme_N"/>
    <property type="match status" value="1"/>
</dbReference>
<dbReference type="PANTHER" id="PTHR18968">
    <property type="entry name" value="THIAMINE PYROPHOSPHATE ENZYMES"/>
    <property type="match status" value="1"/>
</dbReference>
<dbReference type="PANTHER" id="PTHR18968:SF142">
    <property type="entry name" value="ACETOLACTATE SYNTHASE"/>
    <property type="match status" value="1"/>
</dbReference>
<dbReference type="EMBL" id="FOKY01000011">
    <property type="protein sequence ID" value="SFB85203.1"/>
    <property type="molecule type" value="Genomic_DNA"/>
</dbReference>
<feature type="domain" description="Thiamine pyrophosphate enzyme N-terminal TPP-binding" evidence="6">
    <location>
        <begin position="3"/>
        <end position="105"/>
    </location>
</feature>
<dbReference type="RefSeq" id="WP_200778572.1">
    <property type="nucleotide sequence ID" value="NZ_FOKY01000011.1"/>
</dbReference>
<dbReference type="CDD" id="cd00568">
    <property type="entry name" value="TPP_enzymes"/>
    <property type="match status" value="1"/>
</dbReference>
<evidence type="ECO:0000259" key="4">
    <source>
        <dbReference type="Pfam" id="PF00205"/>
    </source>
</evidence>
<dbReference type="SUPFAM" id="SSF52518">
    <property type="entry name" value="Thiamin diphosphate-binding fold (THDP-binding)"/>
    <property type="match status" value="2"/>
</dbReference>
<feature type="domain" description="Thiamine pyrophosphate enzyme TPP-binding" evidence="5">
    <location>
        <begin position="401"/>
        <end position="544"/>
    </location>
</feature>
<gene>
    <name evidence="7" type="ORF">SAMN02745150_01071</name>
</gene>
<dbReference type="Pfam" id="PF02775">
    <property type="entry name" value="TPP_enzyme_C"/>
    <property type="match status" value="1"/>
</dbReference>
<dbReference type="GO" id="GO:0030976">
    <property type="term" value="F:thiamine pyrophosphate binding"/>
    <property type="evidence" value="ECO:0007669"/>
    <property type="project" value="InterPro"/>
</dbReference>
<name>A0A1I1EJX8_BREAD</name>
<dbReference type="GO" id="GO:0000287">
    <property type="term" value="F:magnesium ion binding"/>
    <property type="evidence" value="ECO:0007669"/>
    <property type="project" value="InterPro"/>
</dbReference>
<protein>
    <submittedName>
        <fullName evidence="7">Acetolactate synthase-1/2/3 large subunit</fullName>
    </submittedName>
</protein>
<dbReference type="STRING" id="34097.SAMN02745150_01071"/>
<dbReference type="InterPro" id="IPR045229">
    <property type="entry name" value="TPP_enz"/>
</dbReference>
<dbReference type="InterPro" id="IPR029061">
    <property type="entry name" value="THDP-binding"/>
</dbReference>
<keyword evidence="8" id="KW-1185">Reference proteome</keyword>
<evidence type="ECO:0000256" key="1">
    <source>
        <dbReference type="ARBA" id="ARBA00007812"/>
    </source>
</evidence>
<dbReference type="InterPro" id="IPR011766">
    <property type="entry name" value="TPP_enzyme_TPP-bd"/>
</dbReference>
<feature type="domain" description="Thiamine pyrophosphate enzyme central" evidence="4">
    <location>
        <begin position="196"/>
        <end position="331"/>
    </location>
</feature>
<evidence type="ECO:0000313" key="8">
    <source>
        <dbReference type="Proteomes" id="UP000240042"/>
    </source>
</evidence>
<dbReference type="GO" id="GO:0009097">
    <property type="term" value="P:isoleucine biosynthetic process"/>
    <property type="evidence" value="ECO:0007669"/>
    <property type="project" value="TreeGrafter"/>
</dbReference>
<proteinExistence type="inferred from homology"/>
<organism evidence="7 8">
    <name type="scientific">Brevinema andersonii</name>
    <dbReference type="NCBI Taxonomy" id="34097"/>
    <lineage>
        <taxon>Bacteria</taxon>
        <taxon>Pseudomonadati</taxon>
        <taxon>Spirochaetota</taxon>
        <taxon>Spirochaetia</taxon>
        <taxon>Brevinematales</taxon>
        <taxon>Brevinemataceae</taxon>
        <taxon>Brevinema</taxon>
    </lineage>
</organism>
<dbReference type="Proteomes" id="UP000240042">
    <property type="component" value="Unassembled WGS sequence"/>
</dbReference>
<evidence type="ECO:0000256" key="2">
    <source>
        <dbReference type="ARBA" id="ARBA00023052"/>
    </source>
</evidence>
<dbReference type="SUPFAM" id="SSF52467">
    <property type="entry name" value="DHS-like NAD/FAD-binding domain"/>
    <property type="match status" value="1"/>
</dbReference>
<dbReference type="Pfam" id="PF00205">
    <property type="entry name" value="TPP_enzyme_M"/>
    <property type="match status" value="1"/>
</dbReference>
<evidence type="ECO:0000259" key="5">
    <source>
        <dbReference type="Pfam" id="PF02775"/>
    </source>
</evidence>
<dbReference type="Gene3D" id="3.40.50.970">
    <property type="match status" value="2"/>
</dbReference>